<dbReference type="SUPFAM" id="SSF52540">
    <property type="entry name" value="P-loop containing nucleoside triphosphate hydrolases"/>
    <property type="match status" value="2"/>
</dbReference>
<evidence type="ECO:0000313" key="2">
    <source>
        <dbReference type="EMBL" id="MEA0975951.1"/>
    </source>
</evidence>
<organism evidence="2 3">
    <name type="scientific">Lysinibacillus irui</name>
    <dbReference type="NCBI Taxonomy" id="2998077"/>
    <lineage>
        <taxon>Bacteria</taxon>
        <taxon>Bacillati</taxon>
        <taxon>Bacillota</taxon>
        <taxon>Bacilli</taxon>
        <taxon>Bacillales</taxon>
        <taxon>Bacillaceae</taxon>
        <taxon>Lysinibacillus</taxon>
    </lineage>
</organism>
<feature type="domain" description="AAA+ ATPase" evidence="1">
    <location>
        <begin position="263"/>
        <end position="409"/>
    </location>
</feature>
<dbReference type="Pfam" id="PF09848">
    <property type="entry name" value="SLFN-g3_helicase"/>
    <property type="match status" value="1"/>
</dbReference>
<evidence type="ECO:0000259" key="1">
    <source>
        <dbReference type="SMART" id="SM00382"/>
    </source>
</evidence>
<comment type="caution">
    <text evidence="2">The sequence shown here is derived from an EMBL/GenBank/DDBJ whole genome shotgun (WGS) entry which is preliminary data.</text>
</comment>
<dbReference type="EMBL" id="JAXUIA010000003">
    <property type="protein sequence ID" value="MEA0975951.1"/>
    <property type="molecule type" value="Genomic_DNA"/>
</dbReference>
<dbReference type="RefSeq" id="WP_322611082.1">
    <property type="nucleotide sequence ID" value="NZ_JAXLNX010000006.1"/>
</dbReference>
<accession>A0ABU5NIT1</accession>
<keyword evidence="3" id="KW-1185">Reference proteome</keyword>
<sequence length="643" mass="73696">MIIYEANISEFLEDVANEVIVDRLYNVYQEKIGRTSKSEIRSWDHSLQRMSNVLRDREIPKDAKTAIEFKIPNTGKRVDFIIAGNDGVEDHAVIVELKQWEMVEKNDRLDAVVVETYLGGSKRPTTHPSYQAWSYSCLIEDFNEEVRNVPIHLQPCAYLHNYFIQENDPLLDEHYAEYIEKSPIFRKGEMEQLRQFIKKYIKYGDKNDIITKIENGRIKPSKSLQDSIAAMLQGNPEFVMIDDQKVVYEQILDYSAVCIKENKKGVFIVKGGPGTGKSVLAINLLVQLIQDDYFAMYVTKNSAPRDVYATKLKGTMKKKSIDNLFKGSGSFHATDKNAFDVLIVDEAHRLNEKSGLFSNLGENQVKELMNSAKFSVFFIDEAQRVTLKDIGSVELIKRFADELDLQVYEGELASQFRCDGSDGYIAWLDDVLGIRETANNNDLGMDYDIQIVDSPNLLHNMIKEKNKVNNKARIVAGYCWEWISDGKNNRDVHDIVIEEHDFSISWNLGNDIWAIAEASVDEAGCIHTCQGLEFDYVGVIIGDDLRYEDGIVITDYTKRAKTDQSVKGIKKWMKEEPEKAAVAVDAIIRNTYRTLMSRGQKGCYLYCTDEKLAEYLKQRLVKVYDERSEMKNLLVAEKVEEYK</sequence>
<protein>
    <submittedName>
        <fullName evidence="2">DUF2075 domain-containing protein</fullName>
    </submittedName>
</protein>
<dbReference type="InterPro" id="IPR018647">
    <property type="entry name" value="SLFN_3-like_DNA/RNA_helicase"/>
</dbReference>
<gene>
    <name evidence="2" type="ORF">U6C28_06520</name>
</gene>
<dbReference type="SMART" id="SM00382">
    <property type="entry name" value="AAA"/>
    <property type="match status" value="1"/>
</dbReference>
<reference evidence="2 3" key="1">
    <citation type="submission" date="2023-12" db="EMBL/GenBank/DDBJ databases">
        <title>Genome comparison identifies genes involved in endophytic behavior of Lysinibacillus irui and provides insights into its role as a plant-growth promoting bacterium.</title>
        <authorList>
            <person name="Hilario S."/>
            <person name="Matos I."/>
            <person name="Goncalves M.F.M."/>
            <person name="Pardo C.A."/>
            <person name="Santos M.J."/>
        </authorList>
    </citation>
    <scope>NUCLEOTIDE SEQUENCE [LARGE SCALE GENOMIC DNA]</scope>
    <source>
        <strain evidence="2 3">B3</strain>
    </source>
</reference>
<dbReference type="InterPro" id="IPR027417">
    <property type="entry name" value="P-loop_NTPase"/>
</dbReference>
<dbReference type="InterPro" id="IPR003593">
    <property type="entry name" value="AAA+_ATPase"/>
</dbReference>
<dbReference type="Gene3D" id="3.40.50.300">
    <property type="entry name" value="P-loop containing nucleotide triphosphate hydrolases"/>
    <property type="match status" value="1"/>
</dbReference>
<name>A0ABU5NIT1_9BACI</name>
<proteinExistence type="predicted"/>
<dbReference type="Proteomes" id="UP001289615">
    <property type="component" value="Unassembled WGS sequence"/>
</dbReference>
<evidence type="ECO:0000313" key="3">
    <source>
        <dbReference type="Proteomes" id="UP001289615"/>
    </source>
</evidence>